<protein>
    <submittedName>
        <fullName evidence="1">Uncharacterized protein</fullName>
    </submittedName>
</protein>
<gene>
    <name evidence="1" type="ORF">CFAM422_011460</name>
</gene>
<name>A0A9P5C9P3_9HYPO</name>
<dbReference type="Proteomes" id="UP000801864">
    <property type="component" value="Unassembled WGS sequence"/>
</dbReference>
<proteinExistence type="predicted"/>
<accession>A0A9P5C9P3</accession>
<comment type="caution">
    <text evidence="1">The sequence shown here is derived from an EMBL/GenBank/DDBJ whole genome shotgun (WGS) entry which is preliminary data.</text>
</comment>
<reference evidence="1 2" key="1">
    <citation type="submission" date="2018-06" db="EMBL/GenBank/DDBJ databases">
        <title>Genome analysis of cellulolytic fungus Trichoderma lentiforme CFAM-422.</title>
        <authorList>
            <person name="Steindorff A.S."/>
            <person name="Formighieri E.F."/>
            <person name="Midorikawa G.E.O."/>
            <person name="Tamietti M.S."/>
            <person name="Ramos E.Z."/>
            <person name="Silva A.S."/>
            <person name="Bon E.P.S."/>
            <person name="Mendes T.D."/>
            <person name="Damaso M.C.T."/>
            <person name="Favaro L.C.L."/>
        </authorList>
    </citation>
    <scope>NUCLEOTIDE SEQUENCE [LARGE SCALE GENOMIC DNA]</scope>
    <source>
        <strain evidence="1 2">CFAM-422</strain>
    </source>
</reference>
<dbReference type="AlphaFoldDB" id="A0A9P5C9P3"/>
<dbReference type="EMBL" id="QLNT01000024">
    <property type="protein sequence ID" value="KAF3060205.1"/>
    <property type="molecule type" value="Genomic_DNA"/>
</dbReference>
<keyword evidence="2" id="KW-1185">Reference proteome</keyword>
<sequence length="61" mass="7077">MSAFFRLHSQAQHAGPALRHFPVYLRSQGGKVHDQAPANTWDSREPLRWAQERCFPRFVAD</sequence>
<evidence type="ECO:0000313" key="1">
    <source>
        <dbReference type="EMBL" id="KAF3060205.1"/>
    </source>
</evidence>
<organism evidence="1 2">
    <name type="scientific">Trichoderma lentiforme</name>
    <dbReference type="NCBI Taxonomy" id="1567552"/>
    <lineage>
        <taxon>Eukaryota</taxon>
        <taxon>Fungi</taxon>
        <taxon>Dikarya</taxon>
        <taxon>Ascomycota</taxon>
        <taxon>Pezizomycotina</taxon>
        <taxon>Sordariomycetes</taxon>
        <taxon>Hypocreomycetidae</taxon>
        <taxon>Hypocreales</taxon>
        <taxon>Hypocreaceae</taxon>
        <taxon>Trichoderma</taxon>
    </lineage>
</organism>
<evidence type="ECO:0000313" key="2">
    <source>
        <dbReference type="Proteomes" id="UP000801864"/>
    </source>
</evidence>